<evidence type="ECO:0000256" key="6">
    <source>
        <dbReference type="ARBA" id="ARBA00022728"/>
    </source>
</evidence>
<dbReference type="Pfam" id="PF10235">
    <property type="entry name" value="Cript"/>
    <property type="match status" value="2"/>
</dbReference>
<keyword evidence="4" id="KW-0963">Cytoplasm</keyword>
<keyword evidence="5" id="KW-0507">mRNA processing</keyword>
<dbReference type="InterPro" id="IPR019367">
    <property type="entry name" value="PDZ-binding_CRIPT"/>
</dbReference>
<dbReference type="EMBL" id="PUHQ01000100">
    <property type="protein sequence ID" value="KAG0656272.1"/>
    <property type="molecule type" value="Genomic_DNA"/>
</dbReference>
<reference evidence="10 11" key="1">
    <citation type="submission" date="2020-11" db="EMBL/GenBank/DDBJ databases">
        <title>Kefir isolates.</title>
        <authorList>
            <person name="Marcisauskas S."/>
            <person name="Kim Y."/>
            <person name="Blasche S."/>
        </authorList>
    </citation>
    <scope>NUCLEOTIDE SEQUENCE [LARGE SCALE GENOMIC DNA]</scope>
    <source>
        <strain evidence="10 11">KR</strain>
    </source>
</reference>
<dbReference type="Proteomes" id="UP000777482">
    <property type="component" value="Unassembled WGS sequence"/>
</dbReference>
<dbReference type="AlphaFoldDB" id="A0A9P6VVP8"/>
<dbReference type="GO" id="GO:0031122">
    <property type="term" value="P:cytoplasmic microtubule organization"/>
    <property type="evidence" value="ECO:0007669"/>
    <property type="project" value="TreeGrafter"/>
</dbReference>
<comment type="subcellular location">
    <subcellularLocation>
        <location evidence="1">Cytoplasm</location>
    </subcellularLocation>
</comment>
<evidence type="ECO:0000256" key="9">
    <source>
        <dbReference type="SAM" id="MobiDB-lite"/>
    </source>
</evidence>
<protein>
    <recommendedName>
        <fullName evidence="3">Cysteine-rich PDZ-binding protein</fullName>
    </recommendedName>
    <alternativeName>
        <fullName evidence="8">Cysteine-rich interactor of PDZ three</fullName>
    </alternativeName>
</protein>
<evidence type="ECO:0000313" key="10">
    <source>
        <dbReference type="EMBL" id="KAG0656272.1"/>
    </source>
</evidence>
<dbReference type="GO" id="GO:0005681">
    <property type="term" value="C:spliceosomal complex"/>
    <property type="evidence" value="ECO:0007669"/>
    <property type="project" value="UniProtKB-KW"/>
</dbReference>
<gene>
    <name evidence="10" type="ORF">C6P46_000340</name>
</gene>
<evidence type="ECO:0000256" key="4">
    <source>
        <dbReference type="ARBA" id="ARBA00022490"/>
    </source>
</evidence>
<dbReference type="OrthoDB" id="147332at2759"/>
<evidence type="ECO:0000256" key="8">
    <source>
        <dbReference type="ARBA" id="ARBA00032518"/>
    </source>
</evidence>
<feature type="region of interest" description="Disordered" evidence="9">
    <location>
        <begin position="24"/>
        <end position="69"/>
    </location>
</feature>
<comment type="caution">
    <text evidence="10">The sequence shown here is derived from an EMBL/GenBank/DDBJ whole genome shotgun (WGS) entry which is preliminary data.</text>
</comment>
<evidence type="ECO:0000256" key="3">
    <source>
        <dbReference type="ARBA" id="ARBA00018615"/>
    </source>
</evidence>
<keyword evidence="11" id="KW-1185">Reference proteome</keyword>
<dbReference type="GO" id="GO:0008380">
    <property type="term" value="P:RNA splicing"/>
    <property type="evidence" value="ECO:0007669"/>
    <property type="project" value="UniProtKB-KW"/>
</dbReference>
<organism evidence="10 11">
    <name type="scientific">Rhodotorula mucilaginosa</name>
    <name type="common">Yeast</name>
    <name type="synonym">Rhodotorula rubra</name>
    <dbReference type="NCBI Taxonomy" id="5537"/>
    <lineage>
        <taxon>Eukaryota</taxon>
        <taxon>Fungi</taxon>
        <taxon>Dikarya</taxon>
        <taxon>Basidiomycota</taxon>
        <taxon>Pucciniomycotina</taxon>
        <taxon>Microbotryomycetes</taxon>
        <taxon>Sporidiobolales</taxon>
        <taxon>Sporidiobolaceae</taxon>
        <taxon>Rhodotorula</taxon>
    </lineage>
</organism>
<sequence>MVCAKCEKKLAKQGTLAATDVWKGAGQQNQQRKIGENKLLSSKSRYSPYATPPSKASTSQVPYGERKRAAKAGAAAEAGTLDLAGGKGGAVAKCEVCKTVVARPGAKFCQGPFPSRVSASPFEECELTPHRPASSPGCAYKKGCCAICGKEILDTKMYKQTTR</sequence>
<dbReference type="PANTHER" id="PTHR11805">
    <property type="entry name" value="CYSTEINE-RICH PDZ-BINDING PROTEIN"/>
    <property type="match status" value="1"/>
</dbReference>
<evidence type="ECO:0000256" key="7">
    <source>
        <dbReference type="ARBA" id="ARBA00023187"/>
    </source>
</evidence>
<comment type="similarity">
    <text evidence="2">Belongs to the CRIPT family.</text>
</comment>
<keyword evidence="7" id="KW-0508">mRNA splicing</keyword>
<keyword evidence="6" id="KW-0747">Spliceosome</keyword>
<dbReference type="GO" id="GO:0006397">
    <property type="term" value="P:mRNA processing"/>
    <property type="evidence" value="ECO:0007669"/>
    <property type="project" value="UniProtKB-KW"/>
</dbReference>
<dbReference type="PANTHER" id="PTHR11805:SF1">
    <property type="entry name" value="CYSTEINE-RICH PDZ-BINDING PROTEIN"/>
    <property type="match status" value="1"/>
</dbReference>
<evidence type="ECO:0000313" key="11">
    <source>
        <dbReference type="Proteomes" id="UP000777482"/>
    </source>
</evidence>
<proteinExistence type="inferred from homology"/>
<dbReference type="GO" id="GO:0005737">
    <property type="term" value="C:cytoplasm"/>
    <property type="evidence" value="ECO:0007669"/>
    <property type="project" value="UniProtKB-SubCell"/>
</dbReference>
<evidence type="ECO:0000256" key="1">
    <source>
        <dbReference type="ARBA" id="ARBA00004496"/>
    </source>
</evidence>
<accession>A0A9P6VVP8</accession>
<dbReference type="GO" id="GO:0008017">
    <property type="term" value="F:microtubule binding"/>
    <property type="evidence" value="ECO:0007669"/>
    <property type="project" value="TreeGrafter"/>
</dbReference>
<evidence type="ECO:0000256" key="2">
    <source>
        <dbReference type="ARBA" id="ARBA00009021"/>
    </source>
</evidence>
<evidence type="ECO:0000256" key="5">
    <source>
        <dbReference type="ARBA" id="ARBA00022664"/>
    </source>
</evidence>
<name>A0A9P6VVP8_RHOMI</name>